<evidence type="ECO:0000313" key="4">
    <source>
        <dbReference type="Proteomes" id="UP001392437"/>
    </source>
</evidence>
<dbReference type="PANTHER" id="PTHR12149">
    <property type="entry name" value="FRUCTOSAMINE 3 KINASE-RELATED PROTEIN"/>
    <property type="match status" value="1"/>
</dbReference>
<name>A0AAW0QSJ0_9PEZI</name>
<dbReference type="GO" id="GO:0102193">
    <property type="term" value="F:protein-ribulosamine 3-kinase activity"/>
    <property type="evidence" value="ECO:0007669"/>
    <property type="project" value="UniProtKB-EC"/>
</dbReference>
<protein>
    <recommendedName>
        <fullName evidence="1">protein-ribulosamine 3-kinase</fullName>
        <ecNumber evidence="1">2.7.1.172</ecNumber>
    </recommendedName>
</protein>
<dbReference type="EMBL" id="JAQQWP010000008">
    <property type="protein sequence ID" value="KAK8106799.1"/>
    <property type="molecule type" value="Genomic_DNA"/>
</dbReference>
<dbReference type="Proteomes" id="UP001392437">
    <property type="component" value="Unassembled WGS sequence"/>
</dbReference>
<organism evidence="3 4">
    <name type="scientific">Apiospora kogelbergensis</name>
    <dbReference type="NCBI Taxonomy" id="1337665"/>
    <lineage>
        <taxon>Eukaryota</taxon>
        <taxon>Fungi</taxon>
        <taxon>Dikarya</taxon>
        <taxon>Ascomycota</taxon>
        <taxon>Pezizomycotina</taxon>
        <taxon>Sordariomycetes</taxon>
        <taxon>Xylariomycetidae</taxon>
        <taxon>Amphisphaeriales</taxon>
        <taxon>Apiosporaceae</taxon>
        <taxon>Apiospora</taxon>
    </lineage>
</organism>
<evidence type="ECO:0000313" key="3">
    <source>
        <dbReference type="EMBL" id="KAK8106799.1"/>
    </source>
</evidence>
<dbReference type="EC" id="2.7.1.172" evidence="1"/>
<dbReference type="PANTHER" id="PTHR12149:SF8">
    <property type="entry name" value="PROTEIN-RIBULOSAMINE 3-KINASE"/>
    <property type="match status" value="1"/>
</dbReference>
<dbReference type="AlphaFoldDB" id="A0AAW0QSJ0"/>
<comment type="catalytic activity">
    <reaction evidence="2">
        <text>N(6)-D-ribulosyl-L-lysyl-[protein] + ATP = N(6)-(3-O-phospho-D-ribulosyl)-L-lysyl-[protein] + ADP + H(+)</text>
        <dbReference type="Rhea" id="RHEA:48432"/>
        <dbReference type="Rhea" id="RHEA-COMP:12103"/>
        <dbReference type="Rhea" id="RHEA-COMP:12104"/>
        <dbReference type="ChEBI" id="CHEBI:15378"/>
        <dbReference type="ChEBI" id="CHEBI:30616"/>
        <dbReference type="ChEBI" id="CHEBI:90418"/>
        <dbReference type="ChEBI" id="CHEBI:90420"/>
        <dbReference type="ChEBI" id="CHEBI:456216"/>
        <dbReference type="EC" id="2.7.1.172"/>
    </reaction>
    <physiologicalReaction direction="left-to-right" evidence="2">
        <dbReference type="Rhea" id="RHEA:48433"/>
    </physiologicalReaction>
</comment>
<evidence type="ECO:0000256" key="1">
    <source>
        <dbReference type="ARBA" id="ARBA00011961"/>
    </source>
</evidence>
<dbReference type="Gene3D" id="3.90.1200.10">
    <property type="match status" value="1"/>
</dbReference>
<comment type="caution">
    <text evidence="3">The sequence shown here is derived from an EMBL/GenBank/DDBJ whole genome shotgun (WGS) entry which is preliminary data.</text>
</comment>
<evidence type="ECO:0000256" key="2">
    <source>
        <dbReference type="ARBA" id="ARBA00048655"/>
    </source>
</evidence>
<dbReference type="SUPFAM" id="SSF56112">
    <property type="entry name" value="Protein kinase-like (PK-like)"/>
    <property type="match status" value="1"/>
</dbReference>
<sequence length="304" mass="34857">MVQIDAEFEPAKIPEEEAYEGTEVDPNVLELLPENCRIVWVATHGASFWAVSYKITVQLPQEVSEKSYFMKVFMHERGREMVEAEYESTKAWHDVVPANVAQPTGWGELANKPGRFFILLEFRDMADEMPSASEFVAVVATAHQHSLSPTGKFGFHLTIFAGDQPNDNRWCDTWEEWFTRAMKNTMENERKVQGPHQELQELSEKVVSKVIPRLLRPMETDGRKVKPSLLHGDLWHGNVGIDNETAEPVLYDCGSFYGHNECDFSSWRAARYRTNRAHVEAYFRVADITDPAEDFEDRHALYAA</sequence>
<dbReference type="InterPro" id="IPR011009">
    <property type="entry name" value="Kinase-like_dom_sf"/>
</dbReference>
<reference evidence="3 4" key="1">
    <citation type="submission" date="2023-01" db="EMBL/GenBank/DDBJ databases">
        <title>Analysis of 21 Apiospora genomes using comparative genomics revels a genus with tremendous synthesis potential of carbohydrate active enzymes and secondary metabolites.</title>
        <authorList>
            <person name="Sorensen T."/>
        </authorList>
    </citation>
    <scope>NUCLEOTIDE SEQUENCE [LARGE SCALE GENOMIC DNA]</scope>
    <source>
        <strain evidence="3 4">CBS 117206</strain>
    </source>
</reference>
<gene>
    <name evidence="3" type="ORF">PG999_010158</name>
</gene>
<accession>A0AAW0QSJ0</accession>
<keyword evidence="4" id="KW-1185">Reference proteome</keyword>
<dbReference type="InterPro" id="IPR016477">
    <property type="entry name" value="Fructo-/Ketosamine-3-kinase"/>
</dbReference>
<dbReference type="Pfam" id="PF03881">
    <property type="entry name" value="Fructosamin_kin"/>
    <property type="match status" value="1"/>
</dbReference>
<proteinExistence type="predicted"/>